<dbReference type="AlphaFoldDB" id="A0AAW1C342"/>
<name>A0AAW1C342_CROAD</name>
<dbReference type="PANTHER" id="PTHR46291:SF4">
    <property type="entry name" value="C2 CALCIUM-DEPENDENT DOMAIN-CONTAINING PROTEIN 4C-LIKE"/>
    <property type="match status" value="1"/>
</dbReference>
<protein>
    <submittedName>
        <fullName evidence="2">Uncharacterized protein</fullName>
    </submittedName>
</protein>
<evidence type="ECO:0000313" key="2">
    <source>
        <dbReference type="EMBL" id="KAK9408774.1"/>
    </source>
</evidence>
<dbReference type="EMBL" id="JAOTOJ010000002">
    <property type="protein sequence ID" value="KAK9408774.1"/>
    <property type="molecule type" value="Genomic_DNA"/>
</dbReference>
<dbReference type="PANTHER" id="PTHR46291">
    <property type="entry name" value="C2 DOMAIN-CONTAINING PROTEIN"/>
    <property type="match status" value="1"/>
</dbReference>
<accession>A0AAW1C342</accession>
<feature type="compositionally biased region" description="Polar residues" evidence="1">
    <location>
        <begin position="184"/>
        <end position="206"/>
    </location>
</feature>
<comment type="caution">
    <text evidence="2">The sequence shown here is derived from an EMBL/GenBank/DDBJ whole genome shotgun (WGS) entry which is preliminary data.</text>
</comment>
<organism evidence="2 3">
    <name type="scientific">Crotalus adamanteus</name>
    <name type="common">Eastern diamondback rattlesnake</name>
    <dbReference type="NCBI Taxonomy" id="8729"/>
    <lineage>
        <taxon>Eukaryota</taxon>
        <taxon>Metazoa</taxon>
        <taxon>Chordata</taxon>
        <taxon>Craniata</taxon>
        <taxon>Vertebrata</taxon>
        <taxon>Euteleostomi</taxon>
        <taxon>Lepidosauria</taxon>
        <taxon>Squamata</taxon>
        <taxon>Bifurcata</taxon>
        <taxon>Unidentata</taxon>
        <taxon>Episquamata</taxon>
        <taxon>Toxicofera</taxon>
        <taxon>Serpentes</taxon>
        <taxon>Colubroidea</taxon>
        <taxon>Viperidae</taxon>
        <taxon>Crotalinae</taxon>
        <taxon>Crotalus</taxon>
    </lineage>
</organism>
<keyword evidence="3" id="KW-1185">Reference proteome</keyword>
<dbReference type="Proteomes" id="UP001474421">
    <property type="component" value="Unassembled WGS sequence"/>
</dbReference>
<feature type="region of interest" description="Disordered" evidence="1">
    <location>
        <begin position="184"/>
        <end position="211"/>
    </location>
</feature>
<dbReference type="InterPro" id="IPR043549">
    <property type="entry name" value="C2C4C/C2C4D"/>
</dbReference>
<proteinExistence type="predicted"/>
<sequence>MFPAASQLSLKSSFQSMISWKSSRSRPQTASPEASWSKRRDVFSVILTPDRIPKFCIPSLEVDHSAAQTGEGLGETSPRGRPSEETVRRPRRVRSSPEICLRKEVHNPGSWCARDAVFPSSELGGHSDPVTQAALSLPHLAKITTPYGFLTLGECPKVHRKESLFFECESTQFQRFVPKLTLPSDSPTWDPSRSLEASSSQGSKANGCSEKRQRKLFQLLTKKHLPSIRKLKSSRASEDRFGIQSALLRSCPTASLQGNPRVQ</sequence>
<reference evidence="2 3" key="1">
    <citation type="journal article" date="2024" name="Proc. Natl. Acad. Sci. U.S.A.">
        <title>The genetic regulatory architecture and epigenomic basis for age-related changes in rattlesnake venom.</title>
        <authorList>
            <person name="Hogan M.P."/>
            <person name="Holding M.L."/>
            <person name="Nystrom G.S."/>
            <person name="Colston T.J."/>
            <person name="Bartlett D.A."/>
            <person name="Mason A.J."/>
            <person name="Ellsworth S.A."/>
            <person name="Rautsaw R.M."/>
            <person name="Lawrence K.C."/>
            <person name="Strickland J.L."/>
            <person name="He B."/>
            <person name="Fraser P."/>
            <person name="Margres M.J."/>
            <person name="Gilbert D.M."/>
            <person name="Gibbs H.L."/>
            <person name="Parkinson C.L."/>
            <person name="Rokyta D.R."/>
        </authorList>
    </citation>
    <scope>NUCLEOTIDE SEQUENCE [LARGE SCALE GENOMIC DNA]</scope>
    <source>
        <strain evidence="2">DRR0105</strain>
    </source>
</reference>
<feature type="region of interest" description="Disordered" evidence="1">
    <location>
        <begin position="68"/>
        <end position="93"/>
    </location>
</feature>
<evidence type="ECO:0000256" key="1">
    <source>
        <dbReference type="SAM" id="MobiDB-lite"/>
    </source>
</evidence>
<gene>
    <name evidence="2" type="ORF">NXF25_007548</name>
</gene>
<evidence type="ECO:0000313" key="3">
    <source>
        <dbReference type="Proteomes" id="UP001474421"/>
    </source>
</evidence>